<evidence type="ECO:0000256" key="2">
    <source>
        <dbReference type="ARBA" id="ARBA00022803"/>
    </source>
</evidence>
<evidence type="ECO:0000313" key="6">
    <source>
        <dbReference type="Proteomes" id="UP000054662"/>
    </source>
</evidence>
<dbReference type="PATRIC" id="fig|45076.6.peg.1690"/>
<evidence type="ECO:0000256" key="4">
    <source>
        <dbReference type="SAM" id="MobiDB-lite"/>
    </source>
</evidence>
<dbReference type="Proteomes" id="UP000054662">
    <property type="component" value="Unassembled WGS sequence"/>
</dbReference>
<dbReference type="InterPro" id="IPR019734">
    <property type="entry name" value="TPR_rpt"/>
</dbReference>
<dbReference type="PROSITE" id="PS50005">
    <property type="entry name" value="TPR"/>
    <property type="match status" value="1"/>
</dbReference>
<dbReference type="SMART" id="SM00028">
    <property type="entry name" value="TPR"/>
    <property type="match status" value="7"/>
</dbReference>
<evidence type="ECO:0000256" key="3">
    <source>
        <dbReference type="PROSITE-ProRule" id="PRU00339"/>
    </source>
</evidence>
<dbReference type="RefSeq" id="WP_058493338.1">
    <property type="nucleotide sequence ID" value="NZ_CBCRUR010000011.1"/>
</dbReference>
<keyword evidence="1" id="KW-0677">Repeat</keyword>
<reference evidence="5 6" key="1">
    <citation type="submission" date="2015-11" db="EMBL/GenBank/DDBJ databases">
        <title>Genomic analysis of 38 Legionella species identifies large and diverse effector repertoires.</title>
        <authorList>
            <person name="Burstein D."/>
            <person name="Amaro F."/>
            <person name="Zusman T."/>
            <person name="Lifshitz Z."/>
            <person name="Cohen O."/>
            <person name="Gilbert J.A."/>
            <person name="Pupko T."/>
            <person name="Shuman H.A."/>
            <person name="Segal G."/>
        </authorList>
    </citation>
    <scope>NUCLEOTIDE SEQUENCE [LARGE SCALE GENOMIC DNA]</scope>
    <source>
        <strain evidence="5 6">ATCC 49508</strain>
    </source>
</reference>
<keyword evidence="2 3" id="KW-0802">TPR repeat</keyword>
<dbReference type="InterPro" id="IPR051685">
    <property type="entry name" value="Ycf3/AcsC/BcsC/TPR_MFPF"/>
</dbReference>
<dbReference type="STRING" id="45076.Lwor_1561"/>
<dbReference type="PANTHER" id="PTHR44943">
    <property type="entry name" value="CELLULOSE SYNTHASE OPERON PROTEIN C"/>
    <property type="match status" value="1"/>
</dbReference>
<dbReference type="SUPFAM" id="SSF48452">
    <property type="entry name" value="TPR-like"/>
    <property type="match status" value="1"/>
</dbReference>
<proteinExistence type="predicted"/>
<comment type="caution">
    <text evidence="5">The sequence shown here is derived from an EMBL/GenBank/DDBJ whole genome shotgun (WGS) entry which is preliminary data.</text>
</comment>
<dbReference type="OrthoDB" id="5632311at2"/>
<dbReference type="Pfam" id="PF14559">
    <property type="entry name" value="TPR_19"/>
    <property type="match status" value="1"/>
</dbReference>
<dbReference type="InterPro" id="IPR011990">
    <property type="entry name" value="TPR-like_helical_dom_sf"/>
</dbReference>
<organism evidence="5 6">
    <name type="scientific">Legionella worsleiensis</name>
    <dbReference type="NCBI Taxonomy" id="45076"/>
    <lineage>
        <taxon>Bacteria</taxon>
        <taxon>Pseudomonadati</taxon>
        <taxon>Pseudomonadota</taxon>
        <taxon>Gammaproteobacteria</taxon>
        <taxon>Legionellales</taxon>
        <taxon>Legionellaceae</taxon>
        <taxon>Legionella</taxon>
    </lineage>
</organism>
<dbReference type="Pfam" id="PF13424">
    <property type="entry name" value="TPR_12"/>
    <property type="match status" value="1"/>
</dbReference>
<name>A0A0W1AFD7_9GAMM</name>
<dbReference type="Gene3D" id="1.25.40.10">
    <property type="entry name" value="Tetratricopeptide repeat domain"/>
    <property type="match status" value="2"/>
</dbReference>
<keyword evidence="6" id="KW-1185">Reference proteome</keyword>
<dbReference type="AlphaFoldDB" id="A0A0W1AFD7"/>
<gene>
    <name evidence="5" type="ORF">Lwor_1561</name>
</gene>
<accession>A0A0W1AFD7</accession>
<protein>
    <submittedName>
        <fullName evidence="5">Photosystem I assembly protein Ycf3</fullName>
    </submittedName>
</protein>
<sequence length="378" mass="42716">MFNSFHIDGVKAFDANNYALAQSLFLQAINQNPEVGESYLYLGKCCFFLDDNQRAISSLNKYIELRKNTEEDVSNLADAYDLLGQCYDLQEELSAALNSYQTATQIYPSGASAWNNMGLLYIKLALSCLESDVSTSSGMFSEAFTCISKALNFCSDSPVLIHSLASWYEHYTEVLKRIIKDEDAVEQAVARSFVYAIDYYRKALSVCQEQNPALKMIITSNLTECIAQYGHHLYRNCAYSYAQDIYHEALQFDPEHLVVINQMGMCFYKQQRFSEAREYFSTILKKTADHQEIADAWLNIACTFRMERQWGEAENALHQARTHAPEDMAITEEEAKLKESMASHSLASSTQTLFGGSSSAAMSAEHQQSNTQFGLSRQ</sequence>
<dbReference type="EMBL" id="LNZC01000012">
    <property type="protein sequence ID" value="KTD80047.1"/>
    <property type="molecule type" value="Genomic_DNA"/>
</dbReference>
<evidence type="ECO:0000313" key="5">
    <source>
        <dbReference type="EMBL" id="KTD80047.1"/>
    </source>
</evidence>
<dbReference type="PANTHER" id="PTHR44943:SF8">
    <property type="entry name" value="TPR REPEAT-CONTAINING PROTEIN MJ0263"/>
    <property type="match status" value="1"/>
</dbReference>
<feature type="compositionally biased region" description="Polar residues" evidence="4">
    <location>
        <begin position="342"/>
        <end position="378"/>
    </location>
</feature>
<feature type="repeat" description="TPR" evidence="3">
    <location>
        <begin position="77"/>
        <end position="110"/>
    </location>
</feature>
<evidence type="ECO:0000256" key="1">
    <source>
        <dbReference type="ARBA" id="ARBA00022737"/>
    </source>
</evidence>
<feature type="region of interest" description="Disordered" evidence="4">
    <location>
        <begin position="339"/>
        <end position="378"/>
    </location>
</feature>